<comment type="domain">
    <text evidence="5">Consists of an N-terminal FAD-binding domain with a Rossman fold and a C-terminal substrate-binding domain.</text>
</comment>
<dbReference type="AlphaFoldDB" id="A0A1I5TTZ8"/>
<feature type="domain" description="FAD-binding" evidence="6">
    <location>
        <begin position="294"/>
        <end position="328"/>
    </location>
</feature>
<keyword evidence="4 5" id="KW-0503">Monooxygenase</keyword>
<dbReference type="EC" id="1.14.13.-" evidence="5"/>
<dbReference type="HAMAP" id="MF_00845">
    <property type="entry name" value="TetX_monooxygenase"/>
    <property type="match status" value="1"/>
</dbReference>
<keyword evidence="5" id="KW-0963">Cytoplasm</keyword>
<evidence type="ECO:0000313" key="8">
    <source>
        <dbReference type="EMBL" id="SFP85786.1"/>
    </source>
</evidence>
<dbReference type="GO" id="GO:0046677">
    <property type="term" value="P:response to antibiotic"/>
    <property type="evidence" value="ECO:0007669"/>
    <property type="project" value="InterPro"/>
</dbReference>
<dbReference type="InterPro" id="IPR036188">
    <property type="entry name" value="FAD/NAD-bd_sf"/>
</dbReference>
<dbReference type="STRING" id="112413.SAMN05421854_107211"/>
<protein>
    <recommendedName>
        <fullName evidence="5">Flavin-dependent monooxygenase</fullName>
    </recommendedName>
    <alternativeName>
        <fullName evidence="5">TetX monooxygenase</fullName>
        <shortName evidence="5">TetX</shortName>
        <ecNumber evidence="5">1.14.13.-</ecNumber>
    </alternativeName>
</protein>
<dbReference type="SUPFAM" id="SSF51905">
    <property type="entry name" value="FAD/NAD(P)-binding domain"/>
    <property type="match status" value="1"/>
</dbReference>
<keyword evidence="3 5" id="KW-0560">Oxidoreductase</keyword>
<dbReference type="Proteomes" id="UP000470404">
    <property type="component" value="Unassembled WGS sequence"/>
</dbReference>
<dbReference type="EMBL" id="JAAGNC010000122">
    <property type="protein sequence ID" value="NEC58559.1"/>
    <property type="molecule type" value="Genomic_DNA"/>
</dbReference>
<feature type="binding site" evidence="5">
    <location>
        <position position="45"/>
    </location>
    <ligand>
        <name>FAD</name>
        <dbReference type="ChEBI" id="CHEBI:57692"/>
    </ligand>
</feature>
<evidence type="ECO:0000256" key="5">
    <source>
        <dbReference type="HAMAP-Rule" id="MF_00845"/>
    </source>
</evidence>
<evidence type="ECO:0000313" key="10">
    <source>
        <dbReference type="Proteomes" id="UP000470404"/>
    </source>
</evidence>
<dbReference type="PRINTS" id="PR00420">
    <property type="entry name" value="RNGMNOXGNASE"/>
</dbReference>
<keyword evidence="5" id="KW-0521">NADP</keyword>
<comment type="similarity">
    <text evidence="5">Belongs to the aromatic-ring hydroxylase family. TetX subfamily.</text>
</comment>
<reference evidence="7 10" key="3">
    <citation type="submission" date="2020-01" db="EMBL/GenBank/DDBJ databases">
        <title>Insect and environment-associated Actinomycetes.</title>
        <authorList>
            <person name="Currrie C."/>
            <person name="Chevrette M."/>
            <person name="Carlson C."/>
            <person name="Stubbendieck R."/>
            <person name="Wendt-Pienkowski E."/>
        </authorList>
    </citation>
    <scope>NUCLEOTIDE SEQUENCE [LARGE SCALE GENOMIC DNA]</scope>
    <source>
        <strain evidence="7 10">SID8386</strain>
    </source>
</reference>
<dbReference type="PANTHER" id="PTHR46972">
    <property type="entry name" value="MONOOXYGENASE ASQM-RELATED"/>
    <property type="match status" value="1"/>
</dbReference>
<proteinExistence type="inferred from homology"/>
<organism evidence="8 9">
    <name type="scientific">Amycolatopsis rubida</name>
    <dbReference type="NCBI Taxonomy" id="112413"/>
    <lineage>
        <taxon>Bacteria</taxon>
        <taxon>Bacillati</taxon>
        <taxon>Actinomycetota</taxon>
        <taxon>Actinomycetes</taxon>
        <taxon>Pseudonocardiales</taxon>
        <taxon>Pseudonocardiaceae</taxon>
        <taxon>Amycolatopsis</taxon>
    </lineage>
</organism>
<comment type="catalytic activity">
    <reaction evidence="5">
        <text>a tetracycline + NADPH + O2 + H(+) = an 11a-hydroxytetracycline + NADP(+) + H2O</text>
        <dbReference type="Rhea" id="RHEA:61444"/>
        <dbReference type="ChEBI" id="CHEBI:15377"/>
        <dbReference type="ChEBI" id="CHEBI:15378"/>
        <dbReference type="ChEBI" id="CHEBI:15379"/>
        <dbReference type="ChEBI" id="CHEBI:57783"/>
        <dbReference type="ChEBI" id="CHEBI:58349"/>
        <dbReference type="ChEBI" id="CHEBI:144644"/>
        <dbReference type="ChEBI" id="CHEBI:144645"/>
    </reaction>
</comment>
<reference evidence="9" key="2">
    <citation type="submission" date="2016-10" db="EMBL/GenBank/DDBJ databases">
        <authorList>
            <person name="Varghese N."/>
            <person name="Submissions S."/>
        </authorList>
    </citation>
    <scope>NUCLEOTIDE SEQUENCE [LARGE SCALE GENOMIC DNA]</scope>
    <source>
        <strain evidence="9">DSM 44637</strain>
    </source>
</reference>
<evidence type="ECO:0000259" key="6">
    <source>
        <dbReference type="Pfam" id="PF01494"/>
    </source>
</evidence>
<comment type="cofactor">
    <cofactor evidence="5">
        <name>FAD</name>
        <dbReference type="ChEBI" id="CHEBI:57692"/>
    </cofactor>
</comment>
<dbReference type="OrthoDB" id="3217377at2"/>
<evidence type="ECO:0000256" key="4">
    <source>
        <dbReference type="ARBA" id="ARBA00023033"/>
    </source>
</evidence>
<dbReference type="InterPro" id="IPR002938">
    <property type="entry name" value="FAD-bd"/>
</dbReference>
<keyword evidence="1 5" id="KW-0285">Flavoprotein</keyword>
<name>A0A1I5TTZ8_9PSEU</name>
<dbReference type="EMBL" id="FOWC01000007">
    <property type="protein sequence ID" value="SFP85786.1"/>
    <property type="molecule type" value="Genomic_DNA"/>
</dbReference>
<keyword evidence="5" id="KW-0547">Nucleotide-binding</keyword>
<accession>A0A1I5TTZ8</accession>
<feature type="binding site" evidence="5">
    <location>
        <position position="105"/>
    </location>
    <ligand>
        <name>FAD</name>
        <dbReference type="ChEBI" id="CHEBI:57692"/>
    </ligand>
</feature>
<dbReference type="Proteomes" id="UP000199137">
    <property type="component" value="Unassembled WGS sequence"/>
</dbReference>
<dbReference type="InterPro" id="IPR043683">
    <property type="entry name" value="TetX_monooxygenase"/>
</dbReference>
<dbReference type="GO" id="GO:0004497">
    <property type="term" value="F:monooxygenase activity"/>
    <property type="evidence" value="ECO:0007669"/>
    <property type="project" value="UniProtKB-UniRule"/>
</dbReference>
<feature type="domain" description="FAD-binding" evidence="6">
    <location>
        <begin position="3"/>
        <end position="167"/>
    </location>
</feature>
<dbReference type="GO" id="GO:0005737">
    <property type="term" value="C:cytoplasm"/>
    <property type="evidence" value="ECO:0007669"/>
    <property type="project" value="UniProtKB-SubCell"/>
</dbReference>
<keyword evidence="10" id="KW-1185">Reference proteome</keyword>
<reference evidence="8" key="1">
    <citation type="submission" date="2016-10" db="EMBL/GenBank/DDBJ databases">
        <authorList>
            <person name="de Groot N.N."/>
        </authorList>
    </citation>
    <scope>NUCLEOTIDE SEQUENCE [LARGE SCALE GENOMIC DNA]</scope>
    <source>
        <strain evidence="8">DSM 44637</strain>
    </source>
</reference>
<evidence type="ECO:0000313" key="7">
    <source>
        <dbReference type="EMBL" id="NEC58559.1"/>
    </source>
</evidence>
<gene>
    <name evidence="7" type="ORF">G3I59_23875</name>
    <name evidence="8" type="ORF">SAMN05421854_107211</name>
</gene>
<sequence>MRIVIAGGGLGGLTCARVLRAHDIDAVVCERDASREARVQGGTLDLTVDEGQWALRQAGLEAGYRAIARPEGQDMVLYDSAGTLLRREATPDEGEERWGRPEADRPALRKLLLDALPEETVRWGHAVTRAEPLGDGRHRVHLSGGETLDCDFLVGADGARSRIRPLLTDTEPAYCGVHGMELVIHDADRAHPAASALVGRGSFSAIGNQQTLSAQRNGDGTIRVHLALRCDEDWPSASGIPFDQPDRARAALKELYAAWPAEFLALVDAASGPVLVYPLNALPVGLRWDAAPGVTLIGDAAHLMSPFAGQGANLAMRDGAELALVLAEGGDVRKFEQAMLERAEPAARMSADNLELFLSDGAAEKVRHLFAKMFGEED</sequence>
<dbReference type="RefSeq" id="WP_067588710.1">
    <property type="nucleotide sequence ID" value="NZ_FOWC01000007.1"/>
</dbReference>
<evidence type="ECO:0000313" key="9">
    <source>
        <dbReference type="Proteomes" id="UP000199137"/>
    </source>
</evidence>
<evidence type="ECO:0000256" key="3">
    <source>
        <dbReference type="ARBA" id="ARBA00023002"/>
    </source>
</evidence>
<keyword evidence="2 5" id="KW-0274">FAD</keyword>
<comment type="subcellular location">
    <subcellularLocation>
        <location evidence="5">Cytoplasm</location>
    </subcellularLocation>
</comment>
<feature type="binding site" evidence="5">
    <location>
        <position position="38"/>
    </location>
    <ligand>
        <name>NADPH</name>
        <dbReference type="ChEBI" id="CHEBI:57783"/>
    </ligand>
</feature>
<comment type="function">
    <text evidence="5">An FAD-requiring monooxygenase active on some tetracycline antibiotic derivatives, which leads to their inactivation. Hydroxylates carbon 11a of tetracycline and some analogs.</text>
</comment>
<feature type="binding site" evidence="5">
    <location>
        <position position="299"/>
    </location>
    <ligand>
        <name>FAD</name>
        <dbReference type="ChEBI" id="CHEBI:57692"/>
    </ligand>
</feature>
<dbReference type="Gene3D" id="3.50.50.60">
    <property type="entry name" value="FAD/NAD(P)-binding domain"/>
    <property type="match status" value="1"/>
</dbReference>
<dbReference type="PANTHER" id="PTHR46972:SF1">
    <property type="entry name" value="FAD DEPENDENT OXIDOREDUCTASE DOMAIN-CONTAINING PROTEIN"/>
    <property type="match status" value="1"/>
</dbReference>
<evidence type="ECO:0000256" key="2">
    <source>
        <dbReference type="ARBA" id="ARBA00022827"/>
    </source>
</evidence>
<evidence type="ECO:0000256" key="1">
    <source>
        <dbReference type="ARBA" id="ARBA00022630"/>
    </source>
</evidence>
<comment type="subunit">
    <text evidence="5">Monomer.</text>
</comment>
<dbReference type="GO" id="GO:0071949">
    <property type="term" value="F:FAD binding"/>
    <property type="evidence" value="ECO:0007669"/>
    <property type="project" value="InterPro"/>
</dbReference>
<dbReference type="Pfam" id="PF01494">
    <property type="entry name" value="FAD_binding_3"/>
    <property type="match status" value="2"/>
</dbReference>